<dbReference type="InterPro" id="IPR017969">
    <property type="entry name" value="Heavy-metal-associated_CS"/>
</dbReference>
<protein>
    <submittedName>
        <fullName evidence="3">Copper chaperone</fullName>
    </submittedName>
</protein>
<evidence type="ECO:0000259" key="2">
    <source>
        <dbReference type="PROSITE" id="PS50846"/>
    </source>
</evidence>
<dbReference type="RefSeq" id="WP_183317811.1">
    <property type="nucleotide sequence ID" value="NZ_JACIEN010000006.1"/>
</dbReference>
<dbReference type="CDD" id="cd00371">
    <property type="entry name" value="HMA"/>
    <property type="match status" value="1"/>
</dbReference>
<accession>A0A840BZU0</accession>
<feature type="domain" description="HMA" evidence="2">
    <location>
        <begin position="1"/>
        <end position="63"/>
    </location>
</feature>
<evidence type="ECO:0000313" key="3">
    <source>
        <dbReference type="EMBL" id="MBB4019071.1"/>
    </source>
</evidence>
<dbReference type="EMBL" id="JACIEN010000006">
    <property type="protein sequence ID" value="MBB4019071.1"/>
    <property type="molecule type" value="Genomic_DNA"/>
</dbReference>
<dbReference type="Gene3D" id="3.30.70.100">
    <property type="match status" value="1"/>
</dbReference>
<dbReference type="GO" id="GO:0046872">
    <property type="term" value="F:metal ion binding"/>
    <property type="evidence" value="ECO:0007669"/>
    <property type="project" value="UniProtKB-KW"/>
</dbReference>
<dbReference type="InterPro" id="IPR006121">
    <property type="entry name" value="HMA_dom"/>
</dbReference>
<comment type="caution">
    <text evidence="3">The sequence shown here is derived from an EMBL/GenBank/DDBJ whole genome shotgun (WGS) entry which is preliminary data.</text>
</comment>
<dbReference type="Proteomes" id="UP000577362">
    <property type="component" value="Unassembled WGS sequence"/>
</dbReference>
<dbReference type="AlphaFoldDB" id="A0A840BZU0"/>
<evidence type="ECO:0000256" key="1">
    <source>
        <dbReference type="ARBA" id="ARBA00022723"/>
    </source>
</evidence>
<evidence type="ECO:0000313" key="4">
    <source>
        <dbReference type="Proteomes" id="UP000577362"/>
    </source>
</evidence>
<organism evidence="3 4">
    <name type="scientific">Chelatococcus caeni</name>
    <dbReference type="NCBI Taxonomy" id="1348468"/>
    <lineage>
        <taxon>Bacteria</taxon>
        <taxon>Pseudomonadati</taxon>
        <taxon>Pseudomonadota</taxon>
        <taxon>Alphaproteobacteria</taxon>
        <taxon>Hyphomicrobiales</taxon>
        <taxon>Chelatococcaceae</taxon>
        <taxon>Chelatococcus</taxon>
    </lineage>
</organism>
<gene>
    <name evidence="3" type="ORF">GGR16_004118</name>
</gene>
<sequence>MLTFQVPEMSCGHCVAAIERAVKALDAHAEVAVDLPARKVTVKTRRDEAEIRRAIDEAGYQAERIAA</sequence>
<dbReference type="Pfam" id="PF00403">
    <property type="entry name" value="HMA"/>
    <property type="match status" value="1"/>
</dbReference>
<dbReference type="InterPro" id="IPR036163">
    <property type="entry name" value="HMA_dom_sf"/>
</dbReference>
<reference evidence="3 4" key="1">
    <citation type="submission" date="2020-08" db="EMBL/GenBank/DDBJ databases">
        <title>Genomic Encyclopedia of Type Strains, Phase IV (KMG-IV): sequencing the most valuable type-strain genomes for metagenomic binning, comparative biology and taxonomic classification.</title>
        <authorList>
            <person name="Goeker M."/>
        </authorList>
    </citation>
    <scope>NUCLEOTIDE SEQUENCE [LARGE SCALE GENOMIC DNA]</scope>
    <source>
        <strain evidence="3 4">DSM 103737</strain>
    </source>
</reference>
<name>A0A840BZU0_9HYPH</name>
<dbReference type="SUPFAM" id="SSF55008">
    <property type="entry name" value="HMA, heavy metal-associated domain"/>
    <property type="match status" value="1"/>
</dbReference>
<dbReference type="PROSITE" id="PS01047">
    <property type="entry name" value="HMA_1"/>
    <property type="match status" value="1"/>
</dbReference>
<dbReference type="PROSITE" id="PS50846">
    <property type="entry name" value="HMA_2"/>
    <property type="match status" value="1"/>
</dbReference>
<keyword evidence="1" id="KW-0479">Metal-binding</keyword>
<proteinExistence type="predicted"/>
<keyword evidence="4" id="KW-1185">Reference proteome</keyword>